<evidence type="ECO:0000313" key="2">
    <source>
        <dbReference type="EMBL" id="GHH84327.1"/>
    </source>
</evidence>
<comment type="caution">
    <text evidence="2">The sequence shown here is derived from an EMBL/GenBank/DDBJ whole genome shotgun (WGS) entry which is preliminary data.</text>
</comment>
<keyword evidence="3" id="KW-1185">Reference proteome</keyword>
<evidence type="ECO:0000256" key="1">
    <source>
        <dbReference type="SAM" id="SignalP"/>
    </source>
</evidence>
<accession>A0A919L590</accession>
<feature type="chain" id="PRO_5036675206" description="Secreted protein" evidence="1">
    <location>
        <begin position="24"/>
        <end position="86"/>
    </location>
</feature>
<protein>
    <recommendedName>
        <fullName evidence="4">Secreted protein</fullName>
    </recommendedName>
</protein>
<proteinExistence type="predicted"/>
<keyword evidence="1" id="KW-0732">Signal</keyword>
<gene>
    <name evidence="2" type="ORF">GCM10017771_13350</name>
</gene>
<evidence type="ECO:0000313" key="3">
    <source>
        <dbReference type="Proteomes" id="UP000603227"/>
    </source>
</evidence>
<sequence>MAALSVVAVAGVVPVVAAGSAHATTAQCVNYLGSQGYAIGPRVGAACAFRHLTGPFDSKYPNPNCYSRLVAIGVTTSHAMNACLKA</sequence>
<dbReference type="Proteomes" id="UP000603227">
    <property type="component" value="Unassembled WGS sequence"/>
</dbReference>
<dbReference type="AlphaFoldDB" id="A0A919L590"/>
<evidence type="ECO:0008006" key="4">
    <source>
        <dbReference type="Google" id="ProtNLM"/>
    </source>
</evidence>
<reference evidence="2" key="2">
    <citation type="submission" date="2020-09" db="EMBL/GenBank/DDBJ databases">
        <authorList>
            <person name="Sun Q."/>
            <person name="Zhou Y."/>
        </authorList>
    </citation>
    <scope>NUCLEOTIDE SEQUENCE</scope>
    <source>
        <strain evidence="2">CGMCC 4.7403</strain>
    </source>
</reference>
<name>A0A919L590_9ACTN</name>
<feature type="signal peptide" evidence="1">
    <location>
        <begin position="1"/>
        <end position="23"/>
    </location>
</feature>
<dbReference type="EMBL" id="BNAT01000003">
    <property type="protein sequence ID" value="GHH84327.1"/>
    <property type="molecule type" value="Genomic_DNA"/>
</dbReference>
<reference evidence="2" key="1">
    <citation type="journal article" date="2014" name="Int. J. Syst. Evol. Microbiol.">
        <title>Complete genome sequence of Corynebacterium casei LMG S-19264T (=DSM 44701T), isolated from a smear-ripened cheese.</title>
        <authorList>
            <consortium name="US DOE Joint Genome Institute (JGI-PGF)"/>
            <person name="Walter F."/>
            <person name="Albersmeier A."/>
            <person name="Kalinowski J."/>
            <person name="Ruckert C."/>
        </authorList>
    </citation>
    <scope>NUCLEOTIDE SEQUENCE</scope>
    <source>
        <strain evidence="2">CGMCC 4.7403</strain>
    </source>
</reference>
<organism evidence="2 3">
    <name type="scientific">Streptomyces capitiformicae</name>
    <dbReference type="NCBI Taxonomy" id="2014920"/>
    <lineage>
        <taxon>Bacteria</taxon>
        <taxon>Bacillati</taxon>
        <taxon>Actinomycetota</taxon>
        <taxon>Actinomycetes</taxon>
        <taxon>Kitasatosporales</taxon>
        <taxon>Streptomycetaceae</taxon>
        <taxon>Streptomyces</taxon>
    </lineage>
</organism>